<sequence length="216" mass="24222">MVIEKKRPKSGAMDIDFNGTYSNGGGGGAGGHSSSYALPVQPAKFGLWLFISAIIMLFSALTSAYIVRHSAGNWLRFEMPEIFWFNTFVLLLSSLTIQLSYFQLRRDKVASFKVLFAISTFLGLLFLAGQVMGWNQLREMGIYVSTNPSSSFFYLLTGAHAVHLAGGVISLIYVFVKSLLGYYSSRNKLGVELCITYWHFLDILWLYLFVFIKVTT</sequence>
<dbReference type="AlphaFoldDB" id="A0A0P1MSL4"/>
<reference evidence="10" key="1">
    <citation type="submission" date="2015-11" db="EMBL/GenBank/DDBJ databases">
        <authorList>
            <person name="Varghese N."/>
        </authorList>
    </citation>
    <scope>NUCLEOTIDE SEQUENCE [LARGE SCALE GENOMIC DNA]</scope>
    <source>
        <strain evidence="10">JGI-23</strain>
    </source>
</reference>
<dbReference type="SUPFAM" id="SSF81452">
    <property type="entry name" value="Cytochrome c oxidase subunit III-like"/>
    <property type="match status" value="1"/>
</dbReference>
<gene>
    <name evidence="9" type="ORF">JGI23_00556</name>
</gene>
<feature type="transmembrane region" description="Helical" evidence="7">
    <location>
        <begin position="114"/>
        <end position="132"/>
    </location>
</feature>
<dbReference type="InterPro" id="IPR024791">
    <property type="entry name" value="Cyt_c/ubiquinol_Oxase_su3"/>
</dbReference>
<feature type="transmembrane region" description="Helical" evidence="7">
    <location>
        <begin position="197"/>
        <end position="214"/>
    </location>
</feature>
<dbReference type="InterPro" id="IPR035973">
    <property type="entry name" value="Cyt_c_oxidase_su3-like_sf"/>
</dbReference>
<evidence type="ECO:0000256" key="6">
    <source>
        <dbReference type="RuleBase" id="RU003376"/>
    </source>
</evidence>
<comment type="subcellular location">
    <subcellularLocation>
        <location evidence="6">Cell membrane</location>
        <topology evidence="6">Multi-pass membrane protein</topology>
    </subcellularLocation>
    <subcellularLocation>
        <location evidence="1">Membrane</location>
        <topology evidence="1">Multi-pass membrane protein</topology>
    </subcellularLocation>
</comment>
<dbReference type="GO" id="GO:0005886">
    <property type="term" value="C:plasma membrane"/>
    <property type="evidence" value="ECO:0007669"/>
    <property type="project" value="UniProtKB-SubCell"/>
</dbReference>
<keyword evidence="5 7" id="KW-0472">Membrane</keyword>
<feature type="transmembrane region" description="Helical" evidence="7">
    <location>
        <begin position="82"/>
        <end position="102"/>
    </location>
</feature>
<evidence type="ECO:0000256" key="4">
    <source>
        <dbReference type="ARBA" id="ARBA00022989"/>
    </source>
</evidence>
<keyword evidence="10" id="KW-1185">Reference proteome</keyword>
<comment type="similarity">
    <text evidence="2 6">Belongs to the cytochrome c oxidase subunit 3 family.</text>
</comment>
<dbReference type="GO" id="GO:0019646">
    <property type="term" value="P:aerobic electron transport chain"/>
    <property type="evidence" value="ECO:0007669"/>
    <property type="project" value="InterPro"/>
</dbReference>
<keyword evidence="3 6" id="KW-0812">Transmembrane</keyword>
<evidence type="ECO:0000256" key="7">
    <source>
        <dbReference type="SAM" id="Phobius"/>
    </source>
</evidence>
<evidence type="ECO:0000256" key="3">
    <source>
        <dbReference type="ARBA" id="ARBA00022692"/>
    </source>
</evidence>
<dbReference type="Proteomes" id="UP000199197">
    <property type="component" value="Unassembled WGS sequence"/>
</dbReference>
<name>A0A0P1MSL4_9BACT</name>
<protein>
    <submittedName>
        <fullName evidence="9">Cytochrome c oxidase subunit 3</fullName>
    </submittedName>
</protein>
<dbReference type="InterPro" id="IPR013833">
    <property type="entry name" value="Cyt_c_oxidase_su3_a-hlx"/>
</dbReference>
<dbReference type="EMBL" id="CZVW01000005">
    <property type="protein sequence ID" value="CUS98864.1"/>
    <property type="molecule type" value="Genomic_DNA"/>
</dbReference>
<dbReference type="Pfam" id="PF00510">
    <property type="entry name" value="COX3"/>
    <property type="match status" value="1"/>
</dbReference>
<evidence type="ECO:0000313" key="10">
    <source>
        <dbReference type="Proteomes" id="UP000199197"/>
    </source>
</evidence>
<dbReference type="PROSITE" id="PS50253">
    <property type="entry name" value="COX3"/>
    <property type="match status" value="1"/>
</dbReference>
<accession>A0A0P1MSL4</accession>
<dbReference type="PANTHER" id="PTHR11403">
    <property type="entry name" value="CYTOCHROME C OXIDASE SUBUNIT III"/>
    <property type="match status" value="1"/>
</dbReference>
<organism evidence="9 10">
    <name type="scientific">Candidatus Chryseopegocella kryptomonas</name>
    <dbReference type="NCBI Taxonomy" id="1633643"/>
    <lineage>
        <taxon>Bacteria</taxon>
        <taxon>Pseudomonadati</taxon>
        <taxon>Candidatus Kryptoniota</taxon>
        <taxon>Candidatus Chryseopegocella</taxon>
    </lineage>
</organism>
<dbReference type="GO" id="GO:0004129">
    <property type="term" value="F:cytochrome-c oxidase activity"/>
    <property type="evidence" value="ECO:0007669"/>
    <property type="project" value="InterPro"/>
</dbReference>
<dbReference type="OrthoDB" id="679789at2"/>
<feature type="transmembrane region" description="Helical" evidence="7">
    <location>
        <begin position="45"/>
        <end position="67"/>
    </location>
</feature>
<dbReference type="Gene3D" id="1.20.120.80">
    <property type="entry name" value="Cytochrome c oxidase, subunit III, four-helix bundle"/>
    <property type="match status" value="1"/>
</dbReference>
<feature type="transmembrane region" description="Helical" evidence="7">
    <location>
        <begin position="152"/>
        <end position="176"/>
    </location>
</feature>
<dbReference type="RefSeq" id="WP_092348141.1">
    <property type="nucleotide sequence ID" value="NZ_CZVW01000005.1"/>
</dbReference>
<evidence type="ECO:0000256" key="2">
    <source>
        <dbReference type="ARBA" id="ARBA00010581"/>
    </source>
</evidence>
<evidence type="ECO:0000256" key="1">
    <source>
        <dbReference type="ARBA" id="ARBA00004141"/>
    </source>
</evidence>
<dbReference type="InterPro" id="IPR000298">
    <property type="entry name" value="Cyt_c_oxidase-like_su3"/>
</dbReference>
<dbReference type="PANTHER" id="PTHR11403:SF10">
    <property type="entry name" value="CYTOCHROME C OXIDASE"/>
    <property type="match status" value="1"/>
</dbReference>
<evidence type="ECO:0000313" key="9">
    <source>
        <dbReference type="EMBL" id="CUS98864.1"/>
    </source>
</evidence>
<evidence type="ECO:0000256" key="5">
    <source>
        <dbReference type="ARBA" id="ARBA00023136"/>
    </source>
</evidence>
<evidence type="ECO:0000259" key="8">
    <source>
        <dbReference type="PROSITE" id="PS50253"/>
    </source>
</evidence>
<keyword evidence="4 7" id="KW-1133">Transmembrane helix</keyword>
<proteinExistence type="inferred from homology"/>
<feature type="domain" description="Heme-copper oxidase subunit III family profile" evidence="8">
    <location>
        <begin position="14"/>
        <end position="216"/>
    </location>
</feature>